<sequence length="298" mass="33404">MNPSHRQQQQQQPSPPATPLQVAPQAQPSTMHAEPLSAYARWKLEEDELFYATFPEARYAAQHYDTIAPAYLDGTGYYYDVDGQVACVADVGSPSLALHYEYEYPAWLTKTISHDAPPHTNNNNNNNQAVTPTAAPTVHRSAQEPAVKPEPFMDYLPSPTASTSHHDPEPNFGYAAPLPVHYDETTIKPEPFSQSSQQPHTLYPPLHQHDLDHHRPHPHHHHQQSYYPTIRSNWPLHHDQNQTHTRAPSPPPRGIRLSPLPPSRRPLCKKPPLACLFCRGRKIACGPADPGSTVQSCK</sequence>
<dbReference type="OrthoDB" id="3063721at2759"/>
<evidence type="ECO:0000256" key="1">
    <source>
        <dbReference type="SAM" id="MobiDB-lite"/>
    </source>
</evidence>
<accession>A0A9P7GT97</accession>
<dbReference type="EMBL" id="JABCKI010000079">
    <property type="protein sequence ID" value="KAG5653050.1"/>
    <property type="molecule type" value="Genomic_DNA"/>
</dbReference>
<feature type="region of interest" description="Disordered" evidence="1">
    <location>
        <begin position="186"/>
        <end position="265"/>
    </location>
</feature>
<proteinExistence type="predicted"/>
<feature type="region of interest" description="Disordered" evidence="1">
    <location>
        <begin position="1"/>
        <end position="31"/>
    </location>
</feature>
<evidence type="ECO:0000313" key="3">
    <source>
        <dbReference type="Proteomes" id="UP000717328"/>
    </source>
</evidence>
<dbReference type="Proteomes" id="UP000717328">
    <property type="component" value="Unassembled WGS sequence"/>
</dbReference>
<dbReference type="AlphaFoldDB" id="A0A9P7GT97"/>
<feature type="compositionally biased region" description="Pro residues" evidence="1">
    <location>
        <begin position="248"/>
        <end position="264"/>
    </location>
</feature>
<evidence type="ECO:0000313" key="2">
    <source>
        <dbReference type="EMBL" id="KAG5653050.1"/>
    </source>
</evidence>
<reference evidence="2" key="2">
    <citation type="submission" date="2021-10" db="EMBL/GenBank/DDBJ databases">
        <title>Phylogenomics reveals ancestral predisposition of the termite-cultivated fungus Termitomyces towards a domesticated lifestyle.</title>
        <authorList>
            <person name="Auxier B."/>
            <person name="Grum-Grzhimaylo A."/>
            <person name="Cardenas M.E."/>
            <person name="Lodge J.D."/>
            <person name="Laessoe T."/>
            <person name="Pedersen O."/>
            <person name="Smith M.E."/>
            <person name="Kuyper T.W."/>
            <person name="Franco-Molano E.A."/>
            <person name="Baroni T.J."/>
            <person name="Aanen D.K."/>
        </authorList>
    </citation>
    <scope>NUCLEOTIDE SEQUENCE</scope>
    <source>
        <strain evidence="2">D49</strain>
    </source>
</reference>
<feature type="compositionally biased region" description="Basic residues" evidence="1">
    <location>
        <begin position="214"/>
        <end position="223"/>
    </location>
</feature>
<keyword evidence="3" id="KW-1185">Reference proteome</keyword>
<gene>
    <name evidence="2" type="ORF">H0H81_002567</name>
</gene>
<protein>
    <submittedName>
        <fullName evidence="2">Uncharacterized protein</fullName>
    </submittedName>
</protein>
<name>A0A9P7GT97_9AGAR</name>
<comment type="caution">
    <text evidence="2">The sequence shown here is derived from an EMBL/GenBank/DDBJ whole genome shotgun (WGS) entry which is preliminary data.</text>
</comment>
<organism evidence="2 3">
    <name type="scientific">Sphagnurus paluster</name>
    <dbReference type="NCBI Taxonomy" id="117069"/>
    <lineage>
        <taxon>Eukaryota</taxon>
        <taxon>Fungi</taxon>
        <taxon>Dikarya</taxon>
        <taxon>Basidiomycota</taxon>
        <taxon>Agaricomycotina</taxon>
        <taxon>Agaricomycetes</taxon>
        <taxon>Agaricomycetidae</taxon>
        <taxon>Agaricales</taxon>
        <taxon>Tricholomatineae</taxon>
        <taxon>Lyophyllaceae</taxon>
        <taxon>Sphagnurus</taxon>
    </lineage>
</organism>
<reference evidence="2" key="1">
    <citation type="submission" date="2021-02" db="EMBL/GenBank/DDBJ databases">
        <authorList>
            <person name="Nieuwenhuis M."/>
            <person name="Van De Peppel L.J.J."/>
        </authorList>
    </citation>
    <scope>NUCLEOTIDE SEQUENCE</scope>
    <source>
        <strain evidence="2">D49</strain>
    </source>
</reference>